<dbReference type="SUPFAM" id="SSF50353">
    <property type="entry name" value="Cytokine"/>
    <property type="match status" value="1"/>
</dbReference>
<evidence type="ECO:0000313" key="3">
    <source>
        <dbReference type="Proteomes" id="UP000515163"/>
    </source>
</evidence>
<feature type="signal peptide" evidence="2">
    <location>
        <begin position="1"/>
        <end position="18"/>
    </location>
</feature>
<accession>A0A6P8HH42</accession>
<dbReference type="GO" id="GO:0008083">
    <property type="term" value="F:growth factor activity"/>
    <property type="evidence" value="ECO:0007669"/>
    <property type="project" value="InterPro"/>
</dbReference>
<dbReference type="InterPro" id="IPR056378">
    <property type="entry name" value="Let-756-like_FGF"/>
</dbReference>
<protein>
    <submittedName>
        <fullName evidence="4">Uncharacterized protein LOC116291263</fullName>
    </submittedName>
</protein>
<dbReference type="InterPro" id="IPR008996">
    <property type="entry name" value="IL1/FGF"/>
</dbReference>
<dbReference type="GeneID" id="116291263"/>
<comment type="similarity">
    <text evidence="1">Belongs to the heparin-binding growth factors family.</text>
</comment>
<dbReference type="PANTHER" id="PTHR11486">
    <property type="entry name" value="FIBROBLAST GROWTH FACTOR"/>
    <property type="match status" value="1"/>
</dbReference>
<dbReference type="CDD" id="cd00058">
    <property type="entry name" value="beta-trefoil_FGF"/>
    <property type="match status" value="1"/>
</dbReference>
<dbReference type="InParanoid" id="A0A6P8HH42"/>
<name>A0A6P8HH42_ACTTE</name>
<dbReference type="Proteomes" id="UP000515163">
    <property type="component" value="Unplaced"/>
</dbReference>
<evidence type="ECO:0000256" key="2">
    <source>
        <dbReference type="SAM" id="SignalP"/>
    </source>
</evidence>
<feature type="chain" id="PRO_5027818498" evidence="2">
    <location>
        <begin position="19"/>
        <end position="187"/>
    </location>
</feature>
<proteinExistence type="inferred from homology"/>
<gene>
    <name evidence="4" type="primary">LOC116291263</name>
</gene>
<sequence length="187" mass="21212">MGLVKVLFAVLAAILVLGISNNGPIHQVNAKVLKANNASAVFSPWRYTPVPVGRYHKRLINGHQIFLRISNDKINGSTTCSDPYVPVEIENFRMGQLKFGRIKGIRSGKYLAMNINGDLYPSTNPNDAEVIFRITRPNYQYISSHDYYRKTLYDTYVGIKRNGKALNGWKTKKNKNTRFFIIAPSRC</sequence>
<dbReference type="Pfam" id="PF00167">
    <property type="entry name" value="FGF"/>
    <property type="match status" value="1"/>
</dbReference>
<dbReference type="RefSeq" id="XP_031554278.1">
    <property type="nucleotide sequence ID" value="XM_031698418.1"/>
</dbReference>
<dbReference type="Gene3D" id="2.80.10.50">
    <property type="match status" value="1"/>
</dbReference>
<evidence type="ECO:0000256" key="1">
    <source>
        <dbReference type="ARBA" id="ARBA00007936"/>
    </source>
</evidence>
<dbReference type="OrthoDB" id="5987799at2759"/>
<keyword evidence="3" id="KW-1185">Reference proteome</keyword>
<evidence type="ECO:0000313" key="4">
    <source>
        <dbReference type="RefSeq" id="XP_031554278.1"/>
    </source>
</evidence>
<reference evidence="4" key="1">
    <citation type="submission" date="2025-08" db="UniProtKB">
        <authorList>
            <consortium name="RefSeq"/>
        </authorList>
    </citation>
    <scope>IDENTIFICATION</scope>
    <source>
        <tissue evidence="4">Tentacle</tissue>
    </source>
</reference>
<dbReference type="KEGG" id="aten:116291263"/>
<dbReference type="AlphaFoldDB" id="A0A6P8HH42"/>
<dbReference type="SMART" id="SM00442">
    <property type="entry name" value="FGF"/>
    <property type="match status" value="1"/>
</dbReference>
<keyword evidence="2" id="KW-0732">Signal</keyword>
<dbReference type="InterPro" id="IPR002209">
    <property type="entry name" value="Fibroblast_GF_fam"/>
</dbReference>
<organism evidence="3 4">
    <name type="scientific">Actinia tenebrosa</name>
    <name type="common">Australian red waratah sea anemone</name>
    <dbReference type="NCBI Taxonomy" id="6105"/>
    <lineage>
        <taxon>Eukaryota</taxon>
        <taxon>Metazoa</taxon>
        <taxon>Cnidaria</taxon>
        <taxon>Anthozoa</taxon>
        <taxon>Hexacorallia</taxon>
        <taxon>Actiniaria</taxon>
        <taxon>Actiniidae</taxon>
        <taxon>Actinia</taxon>
    </lineage>
</organism>